<protein>
    <submittedName>
        <fullName evidence="1">Uncharacterized protein</fullName>
    </submittedName>
</protein>
<dbReference type="AlphaFoldDB" id="A0AAV4PGM5"/>
<evidence type="ECO:0000313" key="1">
    <source>
        <dbReference type="EMBL" id="GIX96118.1"/>
    </source>
</evidence>
<reference evidence="1 2" key="1">
    <citation type="submission" date="2021-06" db="EMBL/GenBank/DDBJ databases">
        <title>Caerostris extrusa draft genome.</title>
        <authorList>
            <person name="Kono N."/>
            <person name="Arakawa K."/>
        </authorList>
    </citation>
    <scope>NUCLEOTIDE SEQUENCE [LARGE SCALE GENOMIC DNA]</scope>
</reference>
<gene>
    <name evidence="1" type="ORF">CEXT_269771</name>
</gene>
<name>A0AAV4PGM5_CAEEX</name>
<keyword evidence="2" id="KW-1185">Reference proteome</keyword>
<dbReference type="EMBL" id="BPLR01004610">
    <property type="protein sequence ID" value="GIX96118.1"/>
    <property type="molecule type" value="Genomic_DNA"/>
</dbReference>
<organism evidence="1 2">
    <name type="scientific">Caerostris extrusa</name>
    <name type="common">Bark spider</name>
    <name type="synonym">Caerostris bankana</name>
    <dbReference type="NCBI Taxonomy" id="172846"/>
    <lineage>
        <taxon>Eukaryota</taxon>
        <taxon>Metazoa</taxon>
        <taxon>Ecdysozoa</taxon>
        <taxon>Arthropoda</taxon>
        <taxon>Chelicerata</taxon>
        <taxon>Arachnida</taxon>
        <taxon>Araneae</taxon>
        <taxon>Araneomorphae</taxon>
        <taxon>Entelegynae</taxon>
        <taxon>Araneoidea</taxon>
        <taxon>Araneidae</taxon>
        <taxon>Caerostris</taxon>
    </lineage>
</organism>
<sequence>MGDLRGYVSVRGGINIGQEGRNGAVSRYSLRCLKLRKFPCPKRNCHCCLKQNYLVHSKFGMDIPKKDIWWNHISLGIPPSQWKDFLPFRWGIPRMKFLV</sequence>
<proteinExistence type="predicted"/>
<comment type="caution">
    <text evidence="1">The sequence shown here is derived from an EMBL/GenBank/DDBJ whole genome shotgun (WGS) entry which is preliminary data.</text>
</comment>
<evidence type="ECO:0000313" key="2">
    <source>
        <dbReference type="Proteomes" id="UP001054945"/>
    </source>
</evidence>
<accession>A0AAV4PGM5</accession>
<dbReference type="Proteomes" id="UP001054945">
    <property type="component" value="Unassembled WGS sequence"/>
</dbReference>